<accession>A0A8J5MRS4</accession>
<evidence type="ECO:0000313" key="3">
    <source>
        <dbReference type="Proteomes" id="UP000747542"/>
    </source>
</evidence>
<gene>
    <name evidence="2" type="ORF">Hamer_G014217</name>
</gene>
<organism evidence="2 3">
    <name type="scientific">Homarus americanus</name>
    <name type="common">American lobster</name>
    <dbReference type="NCBI Taxonomy" id="6706"/>
    <lineage>
        <taxon>Eukaryota</taxon>
        <taxon>Metazoa</taxon>
        <taxon>Ecdysozoa</taxon>
        <taxon>Arthropoda</taxon>
        <taxon>Crustacea</taxon>
        <taxon>Multicrustacea</taxon>
        <taxon>Malacostraca</taxon>
        <taxon>Eumalacostraca</taxon>
        <taxon>Eucarida</taxon>
        <taxon>Decapoda</taxon>
        <taxon>Pleocyemata</taxon>
        <taxon>Astacidea</taxon>
        <taxon>Nephropoidea</taxon>
        <taxon>Nephropidae</taxon>
        <taxon>Homarus</taxon>
    </lineage>
</organism>
<dbReference type="Proteomes" id="UP000747542">
    <property type="component" value="Unassembled WGS sequence"/>
</dbReference>
<keyword evidence="1" id="KW-1133">Transmembrane helix</keyword>
<evidence type="ECO:0000313" key="2">
    <source>
        <dbReference type="EMBL" id="KAG7161645.1"/>
    </source>
</evidence>
<evidence type="ECO:0000256" key="1">
    <source>
        <dbReference type="SAM" id="Phobius"/>
    </source>
</evidence>
<keyword evidence="1" id="KW-0472">Membrane</keyword>
<comment type="caution">
    <text evidence="2">The sequence shown here is derived from an EMBL/GenBank/DDBJ whole genome shotgun (WGS) entry which is preliminary data.</text>
</comment>
<keyword evidence="3" id="KW-1185">Reference proteome</keyword>
<reference evidence="2" key="1">
    <citation type="journal article" date="2021" name="Sci. Adv.">
        <title>The American lobster genome reveals insights on longevity, neural, and immune adaptations.</title>
        <authorList>
            <person name="Polinski J.M."/>
            <person name="Zimin A.V."/>
            <person name="Clark K.F."/>
            <person name="Kohn A.B."/>
            <person name="Sadowski N."/>
            <person name="Timp W."/>
            <person name="Ptitsyn A."/>
            <person name="Khanna P."/>
            <person name="Romanova D.Y."/>
            <person name="Williams P."/>
            <person name="Greenwood S.J."/>
            <person name="Moroz L.L."/>
            <person name="Walt D.R."/>
            <person name="Bodnar A.G."/>
        </authorList>
    </citation>
    <scope>NUCLEOTIDE SEQUENCE</scope>
    <source>
        <strain evidence="2">GMGI-L3</strain>
    </source>
</reference>
<dbReference type="EMBL" id="JAHLQT010028947">
    <property type="protein sequence ID" value="KAG7161645.1"/>
    <property type="molecule type" value="Genomic_DNA"/>
</dbReference>
<sequence>MPVYNISLAEINQRYGIKPEYNDYTPFYVGIAFCTIIGLVLIMVNWICSCCHEHSKYWNDPDTGNRFASLIFVRTPKQRPMDALF</sequence>
<proteinExistence type="predicted"/>
<dbReference type="OrthoDB" id="8168818at2759"/>
<feature type="transmembrane region" description="Helical" evidence="1">
    <location>
        <begin position="27"/>
        <end position="48"/>
    </location>
</feature>
<protein>
    <submittedName>
        <fullName evidence="2">Uncharacterized protein</fullName>
    </submittedName>
</protein>
<dbReference type="AlphaFoldDB" id="A0A8J5MRS4"/>
<keyword evidence="1" id="KW-0812">Transmembrane</keyword>
<name>A0A8J5MRS4_HOMAM</name>